<dbReference type="EMBL" id="JBHSAW010000004">
    <property type="protein sequence ID" value="MFC4095937.1"/>
    <property type="molecule type" value="Genomic_DNA"/>
</dbReference>
<dbReference type="SUPFAM" id="SSF52317">
    <property type="entry name" value="Class I glutamine amidotransferase-like"/>
    <property type="match status" value="1"/>
</dbReference>
<dbReference type="PROSITE" id="PS51257">
    <property type="entry name" value="PROKAR_LIPOPROTEIN"/>
    <property type="match status" value="1"/>
</dbReference>
<comment type="caution">
    <text evidence="3">The sequence shown here is derived from an EMBL/GenBank/DDBJ whole genome shotgun (WGS) entry which is preliminary data.</text>
</comment>
<feature type="region of interest" description="Disordered" evidence="1">
    <location>
        <begin position="414"/>
        <end position="440"/>
    </location>
</feature>
<dbReference type="PROSITE" id="PS50853">
    <property type="entry name" value="FN3"/>
    <property type="match status" value="7"/>
</dbReference>
<dbReference type="PANTHER" id="PTHR40469">
    <property type="entry name" value="SECRETED GLYCOSYL HYDROLASE"/>
    <property type="match status" value="1"/>
</dbReference>
<name>A0ABV8JNQ7_9FLAO</name>
<feature type="domain" description="Fibronectin type-III" evidence="2">
    <location>
        <begin position="633"/>
        <end position="718"/>
    </location>
</feature>
<feature type="domain" description="Fibronectin type-III" evidence="2">
    <location>
        <begin position="344"/>
        <end position="429"/>
    </location>
</feature>
<dbReference type="SUPFAM" id="SSF49265">
    <property type="entry name" value="Fibronectin type III"/>
    <property type="match status" value="5"/>
</dbReference>
<dbReference type="CDD" id="cd00063">
    <property type="entry name" value="FN3"/>
    <property type="match status" value="7"/>
</dbReference>
<protein>
    <submittedName>
        <fullName evidence="3">ThuA domain-containing protein</fullName>
    </submittedName>
</protein>
<dbReference type="Gene3D" id="2.60.40.10">
    <property type="entry name" value="Immunoglobulins"/>
    <property type="match status" value="7"/>
</dbReference>
<dbReference type="PANTHER" id="PTHR40469:SF2">
    <property type="entry name" value="GALACTOSE-BINDING DOMAIN-LIKE SUPERFAMILY PROTEIN"/>
    <property type="match status" value="1"/>
</dbReference>
<accession>A0ABV8JNQ7</accession>
<sequence>MKERPLYGLLSLVVLLLSIIIVACQKDEEVVPEDTILPDIVLPQPPKRLSVDTVTDSSAIVTWEKSTDHSQVANYVVYQDSIEVFRDTITRYVAKSLEPETSYQFLVQATDKEGNTSKFSEELLVKTKAQDSVVRDSVSLDSLNPYSVLLLTPKLKVDSISATKAQLSWSTDSNLSSVNEFRLYQDSTMVTAQKETNYTVHDLIPESTYSFYVVAVDGRDKVTKPSNKVEVSTLPLEIMNDTLPPPAPVGLRSTNIDSNSIDLTWDAMADSLEIAAFGVYQDSILLGIVKDNLYQVKDLQPQRTYGFSVTAWDTKERESSFSEVLQLTTLPEEAKDTIVEAPLPPNNLEANEIGAESLSLQWQLPSDSLSVKEFRVFQDDAFIGYTTNTSYGVSSLSPITSYVFTVSLVTEEGKESSPSAPLSVLTEERTSQPIEESAPSAPVDISVSNVTSNAVELNWSVVEDSVAVSSFKVYQDGEFKLSVTNSSLTVTDLLPETVYQFSVRAVGENQLESDLSVVVEATTLAEVISPRDEEPPTSPKNISADEVTETTIGLSWEAATDNVAVSSYVIYQNGVEIADVTGTSFQATGLSSSTEYSFEVKAKDAAENISTTSEIIQITTLEEVIVDNTPPSIPQNLTVVKSTQTSISLSWGASTDDTAVTGYHIYQNNQNIASVQSTAFDISSLVPATTYRYKVTAYDAEGNESGQSLGVSVMTLPEELPETDKVLVFTKTAGFRHGSIEKGVVTFQALAQSNDFEVIRTENSGDFNTTNLSQYKVVVFLNTTGDILNNTQQAAFENYIQSGGSFMGVHAATDTEYDWPWYGQLVGAYFNGHPKIQEANLEVVNRNHSSTAHLMGNWSRTEEWYNFKDIYSGINPLIMLDESTYEGGTNGTYHPFSWYQEYDGGRVFYTAGGHSNSAYDEPDFRQHLLGGLFYCLER</sequence>
<dbReference type="InterPro" id="IPR029010">
    <property type="entry name" value="ThuA-like"/>
</dbReference>
<dbReference type="SMART" id="SM00060">
    <property type="entry name" value="FN3"/>
    <property type="match status" value="7"/>
</dbReference>
<evidence type="ECO:0000313" key="3">
    <source>
        <dbReference type="EMBL" id="MFC4095937.1"/>
    </source>
</evidence>
<organism evidence="3 4">
    <name type="scientific">Euzebyella saccharophila</name>
    <dbReference type="NCBI Taxonomy" id="679664"/>
    <lineage>
        <taxon>Bacteria</taxon>
        <taxon>Pseudomonadati</taxon>
        <taxon>Bacteroidota</taxon>
        <taxon>Flavobacteriia</taxon>
        <taxon>Flavobacteriales</taxon>
        <taxon>Flavobacteriaceae</taxon>
        <taxon>Euzebyella</taxon>
    </lineage>
</organism>
<evidence type="ECO:0000256" key="1">
    <source>
        <dbReference type="SAM" id="MobiDB-lite"/>
    </source>
</evidence>
<evidence type="ECO:0000313" key="4">
    <source>
        <dbReference type="Proteomes" id="UP001595814"/>
    </source>
</evidence>
<gene>
    <name evidence="3" type="ORF">ACFOUT_08625</name>
</gene>
<dbReference type="InterPro" id="IPR003961">
    <property type="entry name" value="FN3_dom"/>
</dbReference>
<dbReference type="InterPro" id="IPR013783">
    <property type="entry name" value="Ig-like_fold"/>
</dbReference>
<reference evidence="4" key="1">
    <citation type="journal article" date="2019" name="Int. J. Syst. Evol. Microbiol.">
        <title>The Global Catalogue of Microorganisms (GCM) 10K type strain sequencing project: providing services to taxonomists for standard genome sequencing and annotation.</title>
        <authorList>
            <consortium name="The Broad Institute Genomics Platform"/>
            <consortium name="The Broad Institute Genome Sequencing Center for Infectious Disease"/>
            <person name="Wu L."/>
            <person name="Ma J."/>
        </authorList>
    </citation>
    <scope>NUCLEOTIDE SEQUENCE [LARGE SCALE GENOMIC DNA]</scope>
    <source>
        <strain evidence="4">CECT 7477</strain>
    </source>
</reference>
<dbReference type="RefSeq" id="WP_192460432.1">
    <property type="nucleotide sequence ID" value="NZ_JACYFJ010000001.1"/>
</dbReference>
<feature type="domain" description="Fibronectin type-III" evidence="2">
    <location>
        <begin position="441"/>
        <end position="526"/>
    </location>
</feature>
<dbReference type="Proteomes" id="UP001595814">
    <property type="component" value="Unassembled WGS sequence"/>
</dbReference>
<feature type="domain" description="Fibronectin type-III" evidence="2">
    <location>
        <begin position="538"/>
        <end position="623"/>
    </location>
</feature>
<dbReference type="Gene3D" id="3.40.50.880">
    <property type="match status" value="1"/>
</dbReference>
<feature type="domain" description="Fibronectin type-III" evidence="2">
    <location>
        <begin position="247"/>
        <end position="332"/>
    </location>
</feature>
<evidence type="ECO:0000259" key="2">
    <source>
        <dbReference type="PROSITE" id="PS50853"/>
    </source>
</evidence>
<dbReference type="Pfam" id="PF06283">
    <property type="entry name" value="ThuA"/>
    <property type="match status" value="1"/>
</dbReference>
<dbReference type="InterPro" id="IPR036116">
    <property type="entry name" value="FN3_sf"/>
</dbReference>
<dbReference type="InterPro" id="IPR029062">
    <property type="entry name" value="Class_I_gatase-like"/>
</dbReference>
<dbReference type="Pfam" id="PF00041">
    <property type="entry name" value="fn3"/>
    <property type="match status" value="6"/>
</dbReference>
<feature type="domain" description="Fibronectin type-III" evidence="2">
    <location>
        <begin position="151"/>
        <end position="236"/>
    </location>
</feature>
<feature type="domain" description="Fibronectin type-III" evidence="2">
    <location>
        <begin position="45"/>
        <end position="130"/>
    </location>
</feature>
<keyword evidence="4" id="KW-1185">Reference proteome</keyword>
<proteinExistence type="predicted"/>